<dbReference type="AlphaFoldDB" id="A0A183BN91"/>
<feature type="compositionally biased region" description="Polar residues" evidence="1">
    <location>
        <begin position="37"/>
        <end position="49"/>
    </location>
</feature>
<reference evidence="3" key="1">
    <citation type="submission" date="2013-12" db="EMBL/GenBank/DDBJ databases">
        <authorList>
            <person name="Aslett M."/>
        </authorList>
    </citation>
    <scope>NUCLEOTIDE SEQUENCE [LARGE SCALE GENOMIC DNA]</scope>
    <source>
        <strain evidence="3">Lindley</strain>
    </source>
</reference>
<feature type="signal peptide" evidence="2">
    <location>
        <begin position="1"/>
        <end position="21"/>
    </location>
</feature>
<evidence type="ECO:0000256" key="2">
    <source>
        <dbReference type="SAM" id="SignalP"/>
    </source>
</evidence>
<sequence length="76" mass="8182">MQLQFIVALLVVLALCEGCAGMDPYKLVLGGNDKRNSSNFTNSPNQPETQGKGKGKAKMYSSGSDDGRCQLKNEND</sequence>
<protein>
    <submittedName>
        <fullName evidence="4">Secreted protein</fullName>
    </submittedName>
</protein>
<proteinExistence type="predicted"/>
<evidence type="ECO:0000256" key="1">
    <source>
        <dbReference type="SAM" id="MobiDB-lite"/>
    </source>
</evidence>
<evidence type="ECO:0000313" key="4">
    <source>
        <dbReference type="WBParaSite" id="GPLIN_000207700"/>
    </source>
</evidence>
<name>A0A183BN91_GLOPA</name>
<feature type="chain" id="PRO_5008146380" evidence="2">
    <location>
        <begin position="22"/>
        <end position="76"/>
    </location>
</feature>
<evidence type="ECO:0000313" key="3">
    <source>
        <dbReference type="Proteomes" id="UP000050741"/>
    </source>
</evidence>
<reference evidence="3" key="2">
    <citation type="submission" date="2014-05" db="EMBL/GenBank/DDBJ databases">
        <title>The genome and life-stage specific transcriptomes of Globodera pallida elucidate key aspects of plant parasitism by a cyst nematode.</title>
        <authorList>
            <person name="Cotton J.A."/>
            <person name="Lilley C.J."/>
            <person name="Jones L.M."/>
            <person name="Kikuchi T."/>
            <person name="Reid A.J."/>
            <person name="Thorpe P."/>
            <person name="Tsai I.J."/>
            <person name="Beasley H."/>
            <person name="Blok V."/>
            <person name="Cock P.J.A."/>
            <person name="Van den Akker S.E."/>
            <person name="Holroyd N."/>
            <person name="Hunt M."/>
            <person name="Mantelin S."/>
            <person name="Naghra H."/>
            <person name="Pain A."/>
            <person name="Palomares-Rius J.E."/>
            <person name="Zarowiecki M."/>
            <person name="Berriman M."/>
            <person name="Jones J.T."/>
            <person name="Urwin P.E."/>
        </authorList>
    </citation>
    <scope>NUCLEOTIDE SEQUENCE [LARGE SCALE GENOMIC DNA]</scope>
    <source>
        <strain evidence="3">Lindley</strain>
    </source>
</reference>
<feature type="compositionally biased region" description="Basic and acidic residues" evidence="1">
    <location>
        <begin position="65"/>
        <end position="76"/>
    </location>
</feature>
<organism evidence="3 4">
    <name type="scientific">Globodera pallida</name>
    <name type="common">Potato cyst nematode worm</name>
    <name type="synonym">Heterodera pallida</name>
    <dbReference type="NCBI Taxonomy" id="36090"/>
    <lineage>
        <taxon>Eukaryota</taxon>
        <taxon>Metazoa</taxon>
        <taxon>Ecdysozoa</taxon>
        <taxon>Nematoda</taxon>
        <taxon>Chromadorea</taxon>
        <taxon>Rhabditida</taxon>
        <taxon>Tylenchina</taxon>
        <taxon>Tylenchomorpha</taxon>
        <taxon>Tylenchoidea</taxon>
        <taxon>Heteroderidae</taxon>
        <taxon>Heteroderinae</taxon>
        <taxon>Globodera</taxon>
    </lineage>
</organism>
<keyword evidence="3" id="KW-1185">Reference proteome</keyword>
<keyword evidence="2" id="KW-0732">Signal</keyword>
<feature type="region of interest" description="Disordered" evidence="1">
    <location>
        <begin position="31"/>
        <end position="76"/>
    </location>
</feature>
<reference evidence="4" key="3">
    <citation type="submission" date="2016-06" db="UniProtKB">
        <authorList>
            <consortium name="WormBaseParasite"/>
        </authorList>
    </citation>
    <scope>IDENTIFICATION</scope>
</reference>
<dbReference type="Proteomes" id="UP000050741">
    <property type="component" value="Unassembled WGS sequence"/>
</dbReference>
<accession>A0A183BN91</accession>
<dbReference type="WBParaSite" id="GPLIN_000207700">
    <property type="protein sequence ID" value="GPLIN_000207700"/>
    <property type="gene ID" value="GPLIN_000207700"/>
</dbReference>